<evidence type="ECO:0000313" key="5">
    <source>
        <dbReference type="Proteomes" id="UP001085076"/>
    </source>
</evidence>
<feature type="region of interest" description="Disordered" evidence="2">
    <location>
        <begin position="1"/>
        <end position="40"/>
    </location>
</feature>
<keyword evidence="3" id="KW-1133">Transmembrane helix</keyword>
<dbReference type="AlphaFoldDB" id="A0A9D5D2P8"/>
<evidence type="ECO:0000256" key="2">
    <source>
        <dbReference type="SAM" id="MobiDB-lite"/>
    </source>
</evidence>
<feature type="compositionally biased region" description="Basic and acidic residues" evidence="2">
    <location>
        <begin position="179"/>
        <end position="198"/>
    </location>
</feature>
<evidence type="ECO:0000256" key="1">
    <source>
        <dbReference type="SAM" id="Coils"/>
    </source>
</evidence>
<feature type="compositionally biased region" description="Pro residues" evidence="2">
    <location>
        <begin position="27"/>
        <end position="40"/>
    </location>
</feature>
<organism evidence="4 5">
    <name type="scientific">Dioscorea zingiberensis</name>
    <dbReference type="NCBI Taxonomy" id="325984"/>
    <lineage>
        <taxon>Eukaryota</taxon>
        <taxon>Viridiplantae</taxon>
        <taxon>Streptophyta</taxon>
        <taxon>Embryophyta</taxon>
        <taxon>Tracheophyta</taxon>
        <taxon>Spermatophyta</taxon>
        <taxon>Magnoliopsida</taxon>
        <taxon>Liliopsida</taxon>
        <taxon>Dioscoreales</taxon>
        <taxon>Dioscoreaceae</taxon>
        <taxon>Dioscorea</taxon>
    </lineage>
</organism>
<evidence type="ECO:0000256" key="3">
    <source>
        <dbReference type="SAM" id="Phobius"/>
    </source>
</evidence>
<dbReference type="Proteomes" id="UP001085076">
    <property type="component" value="Miscellaneous, Linkage group lg01"/>
</dbReference>
<comment type="caution">
    <text evidence="4">The sequence shown here is derived from an EMBL/GenBank/DDBJ whole genome shotgun (WGS) entry which is preliminary data.</text>
</comment>
<dbReference type="PANTHER" id="PTHR36339:SF2">
    <property type="entry name" value="F23A5.5"/>
    <property type="match status" value="1"/>
</dbReference>
<dbReference type="OrthoDB" id="2021107at2759"/>
<keyword evidence="1" id="KW-0175">Coiled coil</keyword>
<gene>
    <name evidence="4" type="ORF">J5N97_002662</name>
</gene>
<keyword evidence="5" id="KW-1185">Reference proteome</keyword>
<protein>
    <submittedName>
        <fullName evidence="4">Uncharacterized protein</fullName>
    </submittedName>
</protein>
<feature type="region of interest" description="Disordered" evidence="2">
    <location>
        <begin position="153"/>
        <end position="230"/>
    </location>
</feature>
<proteinExistence type="predicted"/>
<keyword evidence="3" id="KW-0472">Membrane</keyword>
<keyword evidence="3" id="KW-0812">Transmembrane</keyword>
<dbReference type="PANTHER" id="PTHR36339">
    <property type="entry name" value="F23A5.5"/>
    <property type="match status" value="1"/>
</dbReference>
<feature type="transmembrane region" description="Helical" evidence="3">
    <location>
        <begin position="73"/>
        <end position="92"/>
    </location>
</feature>
<feature type="compositionally biased region" description="Basic and acidic residues" evidence="2">
    <location>
        <begin position="209"/>
        <end position="230"/>
    </location>
</feature>
<dbReference type="EMBL" id="JAGGNH010000001">
    <property type="protein sequence ID" value="KAJ0984306.1"/>
    <property type="molecule type" value="Genomic_DNA"/>
</dbReference>
<feature type="compositionally biased region" description="Basic and acidic residues" evidence="2">
    <location>
        <begin position="153"/>
        <end position="171"/>
    </location>
</feature>
<feature type="coiled-coil region" evidence="1">
    <location>
        <begin position="94"/>
        <end position="145"/>
    </location>
</feature>
<accession>A0A9D5D2P8</accession>
<reference evidence="4" key="1">
    <citation type="submission" date="2021-03" db="EMBL/GenBank/DDBJ databases">
        <authorList>
            <person name="Li Z."/>
            <person name="Yang C."/>
        </authorList>
    </citation>
    <scope>NUCLEOTIDE SEQUENCE</scope>
    <source>
        <strain evidence="4">Dzin_1.0</strain>
        <tissue evidence="4">Leaf</tissue>
    </source>
</reference>
<evidence type="ECO:0000313" key="4">
    <source>
        <dbReference type="EMBL" id="KAJ0984306.1"/>
    </source>
</evidence>
<name>A0A9D5D2P8_9LILI</name>
<sequence length="230" mass="26003">MFSRPRTFPRMPLRLLPGARPLSGADKPPPPLREPPVPPLPPAYHQLDNLDFTTAAKILFTEPPKKKKFGFDFHLVQFFFACMPSLAVYLVAQYARYEIRRMEAEVEKKKQVEEEQKAKEAELAAEEEESKLSNVLVRLDTLEETVREIVDNKKISGTDSSEAQHGDKKENSTTVDNNSDPKSKFKLVEPTSDSRKETISSVSPPVNVIEDKNQDMKTGEKKSSSGETKR</sequence>
<reference evidence="4" key="2">
    <citation type="journal article" date="2022" name="Hortic Res">
        <title>The genome of Dioscorea zingiberensis sheds light on the biosynthesis, origin and evolution of the medicinally important diosgenin saponins.</title>
        <authorList>
            <person name="Li Y."/>
            <person name="Tan C."/>
            <person name="Li Z."/>
            <person name="Guo J."/>
            <person name="Li S."/>
            <person name="Chen X."/>
            <person name="Wang C."/>
            <person name="Dai X."/>
            <person name="Yang H."/>
            <person name="Song W."/>
            <person name="Hou L."/>
            <person name="Xu J."/>
            <person name="Tong Z."/>
            <person name="Xu A."/>
            <person name="Yuan X."/>
            <person name="Wang W."/>
            <person name="Yang Q."/>
            <person name="Chen L."/>
            <person name="Sun Z."/>
            <person name="Wang K."/>
            <person name="Pan B."/>
            <person name="Chen J."/>
            <person name="Bao Y."/>
            <person name="Liu F."/>
            <person name="Qi X."/>
            <person name="Gang D.R."/>
            <person name="Wen J."/>
            <person name="Li J."/>
        </authorList>
    </citation>
    <scope>NUCLEOTIDE SEQUENCE</scope>
    <source>
        <strain evidence="4">Dzin_1.0</strain>
    </source>
</reference>